<feature type="transmembrane region" description="Helical" evidence="1">
    <location>
        <begin position="440"/>
        <end position="461"/>
    </location>
</feature>
<dbReference type="RefSeq" id="WP_380636971.1">
    <property type="nucleotide sequence ID" value="NZ_JBHSQO010000014.1"/>
</dbReference>
<feature type="transmembrane region" description="Helical" evidence="1">
    <location>
        <begin position="403"/>
        <end position="420"/>
    </location>
</feature>
<reference evidence="5" key="1">
    <citation type="journal article" date="2019" name="Int. J. Syst. Evol. Microbiol.">
        <title>The Global Catalogue of Microorganisms (GCM) 10K type strain sequencing project: providing services to taxonomists for standard genome sequencing and annotation.</title>
        <authorList>
            <consortium name="The Broad Institute Genomics Platform"/>
            <consortium name="The Broad Institute Genome Sequencing Center for Infectious Disease"/>
            <person name="Wu L."/>
            <person name="Ma J."/>
        </authorList>
    </citation>
    <scope>NUCLEOTIDE SEQUENCE [LARGE SCALE GENOMIC DNA]</scope>
    <source>
        <strain evidence="5">CGMCC 4.7246</strain>
    </source>
</reference>
<proteinExistence type="predicted"/>
<gene>
    <name evidence="4" type="ORF">ACFP3R_15915</name>
</gene>
<dbReference type="InterPro" id="IPR012338">
    <property type="entry name" value="Beta-lactam/transpept-like"/>
</dbReference>
<feature type="domain" description="Beta-lactamase-related" evidence="3">
    <location>
        <begin position="35"/>
        <end position="335"/>
    </location>
</feature>
<dbReference type="Pfam" id="PF00144">
    <property type="entry name" value="Beta-lactamase"/>
    <property type="match status" value="1"/>
</dbReference>
<accession>A0ABW1P5P6</accession>
<keyword evidence="2" id="KW-0732">Signal</keyword>
<sequence>MRSTLLGLVVGLVAVLAPPPAAHAEPTTFDADRADAYLAEALRDTGLPGLSAVVTRGDRVVHAAGYGHDSEGNPVTADTPMRVASLSKSFTALAVMTLVEDGRIALDEPVAEQLPGFTMADPRYGRVTVRHLLNQTSGFSDTTVDVDALAGSSSLAAYVAGLAGESLAADPGTRYRYCNANYEVAARLVEVASGRGFAEYLRSEVFGPLGMDRSGVSSPELRPVDGHLSLFGVWLPRAELPGFHASGGGGGVVTTASDLGRWLASQTGHGVPLVSADGLRALHTPSSVAGYAMGWGPDEELGVLAHSGNLFTYTAAQAIDPDTGYGFAVLTNSAALYDDTYAVVEGLVAISRGREPGGVGGERQVIELVLGLIALAAIALGVLGVRRAGAWARRRAGAPAWRAAVRCLPALLPALVLAAFPDLLSALMGGRAVTWAQLTYFPLPLTVTAAVAAVAGALVVVARAARLRSSRGAVPAA</sequence>
<feature type="chain" id="PRO_5045378466" evidence="2">
    <location>
        <begin position="25"/>
        <end position="477"/>
    </location>
</feature>
<organism evidence="4 5">
    <name type="scientific">Saccharothrix lopnurensis</name>
    <dbReference type="NCBI Taxonomy" id="1670621"/>
    <lineage>
        <taxon>Bacteria</taxon>
        <taxon>Bacillati</taxon>
        <taxon>Actinomycetota</taxon>
        <taxon>Actinomycetes</taxon>
        <taxon>Pseudonocardiales</taxon>
        <taxon>Pseudonocardiaceae</taxon>
        <taxon>Saccharothrix</taxon>
    </lineage>
</organism>
<evidence type="ECO:0000313" key="4">
    <source>
        <dbReference type="EMBL" id="MFC6090766.1"/>
    </source>
</evidence>
<keyword evidence="4" id="KW-0378">Hydrolase</keyword>
<dbReference type="GO" id="GO:0016787">
    <property type="term" value="F:hydrolase activity"/>
    <property type="evidence" value="ECO:0007669"/>
    <property type="project" value="UniProtKB-KW"/>
</dbReference>
<dbReference type="PANTHER" id="PTHR46825:SF9">
    <property type="entry name" value="BETA-LACTAMASE-RELATED DOMAIN-CONTAINING PROTEIN"/>
    <property type="match status" value="1"/>
</dbReference>
<evidence type="ECO:0000256" key="1">
    <source>
        <dbReference type="SAM" id="Phobius"/>
    </source>
</evidence>
<evidence type="ECO:0000259" key="3">
    <source>
        <dbReference type="Pfam" id="PF00144"/>
    </source>
</evidence>
<dbReference type="Gene3D" id="3.40.710.10">
    <property type="entry name" value="DD-peptidase/beta-lactamase superfamily"/>
    <property type="match status" value="1"/>
</dbReference>
<dbReference type="PANTHER" id="PTHR46825">
    <property type="entry name" value="D-ALANYL-D-ALANINE-CARBOXYPEPTIDASE/ENDOPEPTIDASE AMPH"/>
    <property type="match status" value="1"/>
</dbReference>
<keyword evidence="5" id="KW-1185">Reference proteome</keyword>
<keyword evidence="1" id="KW-0472">Membrane</keyword>
<feature type="transmembrane region" description="Helical" evidence="1">
    <location>
        <begin position="365"/>
        <end position="383"/>
    </location>
</feature>
<evidence type="ECO:0000256" key="2">
    <source>
        <dbReference type="SAM" id="SignalP"/>
    </source>
</evidence>
<dbReference type="InterPro" id="IPR001466">
    <property type="entry name" value="Beta-lactam-related"/>
</dbReference>
<keyword evidence="1" id="KW-1133">Transmembrane helix</keyword>
<dbReference type="InterPro" id="IPR050491">
    <property type="entry name" value="AmpC-like"/>
</dbReference>
<dbReference type="EMBL" id="JBHSQO010000014">
    <property type="protein sequence ID" value="MFC6090766.1"/>
    <property type="molecule type" value="Genomic_DNA"/>
</dbReference>
<comment type="caution">
    <text evidence="4">The sequence shown here is derived from an EMBL/GenBank/DDBJ whole genome shotgun (WGS) entry which is preliminary data.</text>
</comment>
<evidence type="ECO:0000313" key="5">
    <source>
        <dbReference type="Proteomes" id="UP001596220"/>
    </source>
</evidence>
<dbReference type="Proteomes" id="UP001596220">
    <property type="component" value="Unassembled WGS sequence"/>
</dbReference>
<name>A0ABW1P5P6_9PSEU</name>
<dbReference type="SUPFAM" id="SSF56601">
    <property type="entry name" value="beta-lactamase/transpeptidase-like"/>
    <property type="match status" value="1"/>
</dbReference>
<feature type="signal peptide" evidence="2">
    <location>
        <begin position="1"/>
        <end position="24"/>
    </location>
</feature>
<keyword evidence="1" id="KW-0812">Transmembrane</keyword>
<dbReference type="EC" id="3.-.-.-" evidence="4"/>
<protein>
    <submittedName>
        <fullName evidence="4">Serine hydrolase domain-containing protein</fullName>
        <ecNumber evidence="4">3.-.-.-</ecNumber>
    </submittedName>
</protein>